<sequence>MPVTDRMPTMGKLAAAIGLGIVGWVGSELFRPLMPEDTNFGWFNYVNVVLGVVCGWRVTGTRLGRGYAEGFSAGLTGLGALVFWAIFLQSLNEMLKRALDNRYDGAVEGITSMFELATEYALTMLDGTLIGALLAGAVLVGVISEWVARRWP</sequence>
<comment type="caution">
    <text evidence="2">The sequence shown here is derived from an EMBL/GenBank/DDBJ whole genome shotgun (WGS) entry which is preliminary data.</text>
</comment>
<feature type="transmembrane region" description="Helical" evidence="1">
    <location>
        <begin position="129"/>
        <end position="148"/>
    </location>
</feature>
<protein>
    <recommendedName>
        <fullName evidence="4">Tellurium resistance protein</fullName>
    </recommendedName>
</protein>
<evidence type="ECO:0000313" key="2">
    <source>
        <dbReference type="EMBL" id="KNX41882.1"/>
    </source>
</evidence>
<organism evidence="2 3">
    <name type="scientific">Roseovarius tolerans</name>
    <dbReference type="NCBI Taxonomy" id="74031"/>
    <lineage>
        <taxon>Bacteria</taxon>
        <taxon>Pseudomonadati</taxon>
        <taxon>Pseudomonadota</taxon>
        <taxon>Alphaproteobacteria</taxon>
        <taxon>Rhodobacterales</taxon>
        <taxon>Roseobacteraceae</taxon>
        <taxon>Roseovarius</taxon>
    </lineage>
</organism>
<feature type="transmembrane region" description="Helical" evidence="1">
    <location>
        <begin position="71"/>
        <end position="91"/>
    </location>
</feature>
<dbReference type="InterPro" id="IPR047784">
    <property type="entry name" value="TrgA"/>
</dbReference>
<dbReference type="RefSeq" id="WP_050662396.1">
    <property type="nucleotide sequence ID" value="NZ_CP118494.1"/>
</dbReference>
<evidence type="ECO:0008006" key="4">
    <source>
        <dbReference type="Google" id="ProtNLM"/>
    </source>
</evidence>
<dbReference type="EMBL" id="LGVV01000015">
    <property type="protein sequence ID" value="KNX41882.1"/>
    <property type="molecule type" value="Genomic_DNA"/>
</dbReference>
<dbReference type="OrthoDB" id="7869508at2"/>
<name>A0A0L6CVT2_9RHOB</name>
<evidence type="ECO:0000256" key="1">
    <source>
        <dbReference type="SAM" id="Phobius"/>
    </source>
</evidence>
<reference evidence="3" key="1">
    <citation type="submission" date="2015-07" db="EMBL/GenBank/DDBJ databases">
        <title>Draft Genome Sequence of Roseovarius tolerans EL-164, a producer of N-Acylated Alanine Methyl Esters (NAMEs).</title>
        <authorList>
            <person name="Voget S."/>
            <person name="Bruns H."/>
            <person name="Wagner-Doebler I."/>
            <person name="Schulz S."/>
            <person name="Daniel R."/>
        </authorList>
    </citation>
    <scope>NUCLEOTIDE SEQUENCE [LARGE SCALE GENOMIC DNA]</scope>
    <source>
        <strain evidence="3">EL-164</strain>
    </source>
</reference>
<dbReference type="STRING" id="74031.SAMN04488077_101333"/>
<dbReference type="NCBIfam" id="NF033773">
    <property type="entry name" value="tellur_TrgA"/>
    <property type="match status" value="1"/>
</dbReference>
<dbReference type="AlphaFoldDB" id="A0A0L6CVT2"/>
<proteinExistence type="predicted"/>
<dbReference type="PATRIC" id="fig|74031.6.peg.1516"/>
<keyword evidence="3" id="KW-1185">Reference proteome</keyword>
<feature type="transmembrane region" description="Helical" evidence="1">
    <location>
        <begin position="42"/>
        <end position="59"/>
    </location>
</feature>
<gene>
    <name evidence="2" type="ORF">ROTO_14830</name>
</gene>
<feature type="transmembrane region" description="Helical" evidence="1">
    <location>
        <begin position="12"/>
        <end position="30"/>
    </location>
</feature>
<keyword evidence="1" id="KW-1133">Transmembrane helix</keyword>
<accession>A0A0L6CVT2</accession>
<evidence type="ECO:0000313" key="3">
    <source>
        <dbReference type="Proteomes" id="UP000037046"/>
    </source>
</evidence>
<keyword evidence="1" id="KW-0472">Membrane</keyword>
<keyword evidence="1" id="KW-0812">Transmembrane</keyword>
<dbReference type="Proteomes" id="UP000037046">
    <property type="component" value="Unassembled WGS sequence"/>
</dbReference>